<sequence>MLLVKEVGHIFISKIKIQNIKGKATWENTFDGLCSNKVNLFVAPNGFGKSTLTAAFTAASHGRMRLDNDDYYNQDACNIPKLEITYRDDNGTINRVESDNQHGDVSRTFYIHVINSPVYAKATGRNMGGYATQSAKLFIRDIEVCEKVEHIVIPYRFSDMRNEFGRHTPNISGFLTSESGLRFILEHRNALHKCATQIRIQSILVDTNSENAGEKRANFCGHAAAEEILCALSDEFGLSEIDQVRYLIQLVKCEKSGDIEKAQSALKWIVYQRTKRLLDERLTKFNTTGLPLRSAVRNNKLVVSFGRAGRMSNGERDVLYFVANLIAFSISVKNKPCILIVDEVFDYLDGTNLLAVQYYLSQFLNRIKSDGNIVFPILMTHLDPAVFSSYHFKGMAVHYLTNTSDINLNDKFVKLLQLRSTLKQSGNPLGGELEKYLLHFYPVNWTIPPDILSQLPNGFWTDSQSFVRSLYSEISDKYLGNQDYNVLAVILGLRIKIEEKTVALIPEDIRCEYYNKHGSKEKLAFADLHSNQIPEIFYLLQPLYNEALHLRNGQNTNRENKNRIESAYLKLSSNIIKEMVGTVFQ</sequence>
<dbReference type="GO" id="GO:0006302">
    <property type="term" value="P:double-strand break repair"/>
    <property type="evidence" value="ECO:0007669"/>
    <property type="project" value="InterPro"/>
</dbReference>
<dbReference type="EMBL" id="PRLF01000010">
    <property type="protein sequence ID" value="RAW64960.1"/>
    <property type="molecule type" value="Genomic_DNA"/>
</dbReference>
<reference evidence="2 3" key="1">
    <citation type="submission" date="2018-02" db="EMBL/GenBank/DDBJ databases">
        <title>Complete genome sequencing of Faecalibacterium prausnitzii strains isolated from the human gut.</title>
        <authorList>
            <person name="Fitzgerald B.C."/>
            <person name="Shkoporov A.N."/>
            <person name="Ross P.R."/>
            <person name="Hill C."/>
        </authorList>
    </citation>
    <scope>NUCLEOTIDE SEQUENCE [LARGE SCALE GENOMIC DNA]</scope>
    <source>
        <strain evidence="2 3">APC924/119</strain>
    </source>
</reference>
<evidence type="ECO:0000313" key="3">
    <source>
        <dbReference type="Proteomes" id="UP000250550"/>
    </source>
</evidence>
<proteinExistence type="predicted"/>
<dbReference type="InterPro" id="IPR038729">
    <property type="entry name" value="Rad50/SbcC_AAA"/>
</dbReference>
<gene>
    <name evidence="2" type="ORF">C4N21_08550</name>
</gene>
<evidence type="ECO:0000313" key="2">
    <source>
        <dbReference type="EMBL" id="RAW64960.1"/>
    </source>
</evidence>
<dbReference type="Pfam" id="PF13476">
    <property type="entry name" value="AAA_23"/>
    <property type="match status" value="1"/>
</dbReference>
<evidence type="ECO:0000259" key="1">
    <source>
        <dbReference type="Pfam" id="PF13476"/>
    </source>
</evidence>
<accession>A0A329UVN8</accession>
<dbReference type="InterPro" id="IPR027417">
    <property type="entry name" value="P-loop_NTPase"/>
</dbReference>
<protein>
    <recommendedName>
        <fullName evidence="1">Rad50/SbcC-type AAA domain-containing protein</fullName>
    </recommendedName>
</protein>
<feature type="domain" description="Rad50/SbcC-type AAA" evidence="1">
    <location>
        <begin position="14"/>
        <end position="122"/>
    </location>
</feature>
<dbReference type="GO" id="GO:0016887">
    <property type="term" value="F:ATP hydrolysis activity"/>
    <property type="evidence" value="ECO:0007669"/>
    <property type="project" value="InterPro"/>
</dbReference>
<dbReference type="Gene3D" id="3.40.50.300">
    <property type="entry name" value="P-loop containing nucleotide triphosphate hydrolases"/>
    <property type="match status" value="1"/>
</dbReference>
<dbReference type="Proteomes" id="UP000250550">
    <property type="component" value="Unassembled WGS sequence"/>
</dbReference>
<dbReference type="SUPFAM" id="SSF52540">
    <property type="entry name" value="P-loop containing nucleoside triphosphate hydrolases"/>
    <property type="match status" value="1"/>
</dbReference>
<name>A0A329UVN8_9FIRM</name>
<comment type="caution">
    <text evidence="2">The sequence shown here is derived from an EMBL/GenBank/DDBJ whole genome shotgun (WGS) entry which is preliminary data.</text>
</comment>
<organism evidence="2 3">
    <name type="scientific">Faecalibacterium prausnitzii</name>
    <dbReference type="NCBI Taxonomy" id="853"/>
    <lineage>
        <taxon>Bacteria</taxon>
        <taxon>Bacillati</taxon>
        <taxon>Bacillota</taxon>
        <taxon>Clostridia</taxon>
        <taxon>Eubacteriales</taxon>
        <taxon>Oscillospiraceae</taxon>
        <taxon>Faecalibacterium</taxon>
    </lineage>
</organism>
<dbReference type="AlphaFoldDB" id="A0A329UVN8"/>